<comment type="caution">
    <text evidence="3">The sequence shown here is derived from an EMBL/GenBank/DDBJ whole genome shotgun (WGS) entry which is preliminary data.</text>
</comment>
<dbReference type="GO" id="GO:0019888">
    <property type="term" value="F:protein phosphatase regulator activity"/>
    <property type="evidence" value="ECO:0007669"/>
    <property type="project" value="UniProtKB-UniRule"/>
</dbReference>
<dbReference type="SUPFAM" id="SSF48371">
    <property type="entry name" value="ARM repeat"/>
    <property type="match status" value="1"/>
</dbReference>
<dbReference type="AlphaFoldDB" id="A0A835ZI01"/>
<evidence type="ECO:0000256" key="2">
    <source>
        <dbReference type="SAM" id="MobiDB-lite"/>
    </source>
</evidence>
<feature type="compositionally biased region" description="Basic and acidic residues" evidence="2">
    <location>
        <begin position="64"/>
        <end position="76"/>
    </location>
</feature>
<proteinExistence type="inferred from homology"/>
<dbReference type="FunFam" id="1.25.10.10:FF:000353">
    <property type="entry name" value="Serine/threonine-protein phosphatase 2A 56 kDa regulatory subunit"/>
    <property type="match status" value="1"/>
</dbReference>
<reference evidence="3" key="1">
    <citation type="submission" date="2021-02" db="EMBL/GenBank/DDBJ databases">
        <title>First Annotated Genome of the Yellow-green Alga Tribonema minus.</title>
        <authorList>
            <person name="Mahan K.M."/>
        </authorList>
    </citation>
    <scope>NUCLEOTIDE SEQUENCE</scope>
    <source>
        <strain evidence="3">UTEX B ZZ1240</strain>
    </source>
</reference>
<dbReference type="Proteomes" id="UP000664859">
    <property type="component" value="Unassembled WGS sequence"/>
</dbReference>
<feature type="compositionally biased region" description="Basic and acidic residues" evidence="2">
    <location>
        <begin position="35"/>
        <end position="47"/>
    </location>
</feature>
<sequence length="502" mass="56765">MKGIFSNVKKRVGNREVEAIPAGFDISGSPLSSSTHRDIVIPKRERSNSFGNGGKRSFGANTKADPRMRDLPALKDTPAGKRDALFQLKLQLCCVIFDHTDPDADKNGMETKWHTLIELKDYVNTPQGQKQMFSEANMPEIINMVQANICRALPPLTESYDPDEDEPVLEPAWPHLQVVYEFFLRFVVSAEVSAKAAKRHIDQSLCLWLIELFESEDPRERDYLKTILHRIYGKVMHHRGFIRRAIGNAFHRFVFETERHAGVAEMLEILGSIINGFAKPLKHEHVVFLRRALLPLHKPRAVKQYHQHLSYCVVQYVEKDADTVIPVVLALCRWWPWSSCAKQLLFLNELEEVLEVCSGAVTGTPCGAAVLREAMMPLATLLARCVGSTHFQVAERALFFWNNEQLVGPGGALSMANAGALLPLLLGPVRRHADGHWNAVVEGLASNVLKMFMDHDPVLFDRCSQDLLREEAETARQRLEADQRWAALERQVQATRATRLRD</sequence>
<protein>
    <recommendedName>
        <fullName evidence="1">Serine/threonine protein phosphatase 2A regulatory subunit</fullName>
    </recommendedName>
</protein>
<keyword evidence="4" id="KW-1185">Reference proteome</keyword>
<evidence type="ECO:0000256" key="1">
    <source>
        <dbReference type="PIRNR" id="PIRNR028043"/>
    </source>
</evidence>
<dbReference type="InterPro" id="IPR011989">
    <property type="entry name" value="ARM-like"/>
</dbReference>
<comment type="similarity">
    <text evidence="1">Belongs to the phosphatase 2A regulatory subunit.</text>
</comment>
<dbReference type="GO" id="GO:0007165">
    <property type="term" value="P:signal transduction"/>
    <property type="evidence" value="ECO:0007669"/>
    <property type="project" value="InterPro"/>
</dbReference>
<organism evidence="3 4">
    <name type="scientific">Tribonema minus</name>
    <dbReference type="NCBI Taxonomy" id="303371"/>
    <lineage>
        <taxon>Eukaryota</taxon>
        <taxon>Sar</taxon>
        <taxon>Stramenopiles</taxon>
        <taxon>Ochrophyta</taxon>
        <taxon>PX clade</taxon>
        <taxon>Xanthophyceae</taxon>
        <taxon>Tribonematales</taxon>
        <taxon>Tribonemataceae</taxon>
        <taxon>Tribonema</taxon>
    </lineage>
</organism>
<dbReference type="EMBL" id="JAFCMP010000024">
    <property type="protein sequence ID" value="KAG5190999.1"/>
    <property type="molecule type" value="Genomic_DNA"/>
</dbReference>
<feature type="region of interest" description="Disordered" evidence="2">
    <location>
        <begin position="32"/>
        <end position="76"/>
    </location>
</feature>
<dbReference type="PIRSF" id="PIRSF028043">
    <property type="entry name" value="PP2A_B56"/>
    <property type="match status" value="1"/>
</dbReference>
<evidence type="ECO:0000313" key="3">
    <source>
        <dbReference type="EMBL" id="KAG5190999.1"/>
    </source>
</evidence>
<gene>
    <name evidence="3" type="ORF">JKP88DRAFT_197121</name>
</gene>
<dbReference type="Pfam" id="PF01603">
    <property type="entry name" value="B56"/>
    <property type="match status" value="1"/>
</dbReference>
<evidence type="ECO:0000313" key="4">
    <source>
        <dbReference type="Proteomes" id="UP000664859"/>
    </source>
</evidence>
<dbReference type="InterPro" id="IPR016024">
    <property type="entry name" value="ARM-type_fold"/>
</dbReference>
<dbReference type="PANTHER" id="PTHR10257">
    <property type="entry name" value="SERINE/THREONINE PROTEIN PHOSPHATASE 2A PP2A REGULATORY SUBUNIT B"/>
    <property type="match status" value="1"/>
</dbReference>
<dbReference type="Gene3D" id="1.25.10.10">
    <property type="entry name" value="Leucine-rich Repeat Variant"/>
    <property type="match status" value="1"/>
</dbReference>
<accession>A0A835ZI01</accession>
<name>A0A835ZI01_9STRA</name>
<dbReference type="PANTHER" id="PTHR10257:SF3">
    <property type="entry name" value="SERINE_THREONINE-PROTEIN PHOSPHATASE 2A 56 KDA REGULATORY SUBUNIT GAMMA ISOFORM"/>
    <property type="match status" value="1"/>
</dbReference>
<dbReference type="InterPro" id="IPR002554">
    <property type="entry name" value="PP2A_B56"/>
</dbReference>
<dbReference type="OrthoDB" id="10264446at2759"/>
<dbReference type="GO" id="GO:0000159">
    <property type="term" value="C:protein phosphatase type 2A complex"/>
    <property type="evidence" value="ECO:0007669"/>
    <property type="project" value="UniProtKB-UniRule"/>
</dbReference>